<keyword evidence="2 7" id="KW-0699">rRNA-binding</keyword>
<evidence type="ECO:0000256" key="5">
    <source>
        <dbReference type="ARBA" id="ARBA00023274"/>
    </source>
</evidence>
<evidence type="ECO:0000256" key="8">
    <source>
        <dbReference type="SAM" id="MobiDB-lite"/>
    </source>
</evidence>
<dbReference type="GO" id="GO:0005840">
    <property type="term" value="C:ribosome"/>
    <property type="evidence" value="ECO:0007669"/>
    <property type="project" value="UniProtKB-KW"/>
</dbReference>
<dbReference type="GO" id="GO:0003735">
    <property type="term" value="F:structural constituent of ribosome"/>
    <property type="evidence" value="ECO:0007669"/>
    <property type="project" value="InterPro"/>
</dbReference>
<dbReference type="RefSeq" id="WP_103914620.1">
    <property type="nucleotide sequence ID" value="NZ_FNUS01000007.1"/>
</dbReference>
<dbReference type="GO" id="GO:1990904">
    <property type="term" value="C:ribonucleoprotein complex"/>
    <property type="evidence" value="ECO:0007669"/>
    <property type="project" value="UniProtKB-KW"/>
</dbReference>
<dbReference type="OrthoDB" id="9788336at2"/>
<feature type="region of interest" description="Disordered" evidence="8">
    <location>
        <begin position="149"/>
        <end position="176"/>
    </location>
</feature>
<dbReference type="AlphaFoldDB" id="A0A1H6B7V6"/>
<dbReference type="Gene3D" id="3.40.5.10">
    <property type="entry name" value="Ribosomal protein L9, N-terminal domain"/>
    <property type="match status" value="1"/>
</dbReference>
<evidence type="ECO:0000256" key="7">
    <source>
        <dbReference type="HAMAP-Rule" id="MF_00503"/>
    </source>
</evidence>
<evidence type="ECO:0000313" key="10">
    <source>
        <dbReference type="EMBL" id="SEG56888.1"/>
    </source>
</evidence>
<dbReference type="InterPro" id="IPR036935">
    <property type="entry name" value="Ribosomal_bL9_N_sf"/>
</dbReference>
<dbReference type="InterPro" id="IPR020070">
    <property type="entry name" value="Ribosomal_bL9_N"/>
</dbReference>
<dbReference type="NCBIfam" id="TIGR00158">
    <property type="entry name" value="L9"/>
    <property type="match status" value="1"/>
</dbReference>
<feature type="domain" description="Ribosomal protein L9" evidence="9">
    <location>
        <begin position="13"/>
        <end position="40"/>
    </location>
</feature>
<dbReference type="InterPro" id="IPR009027">
    <property type="entry name" value="Ribosomal_bL9/RNase_H1_N"/>
</dbReference>
<keyword evidence="11" id="KW-1185">Reference proteome</keyword>
<dbReference type="InterPro" id="IPR000244">
    <property type="entry name" value="Ribosomal_bL9"/>
</dbReference>
<dbReference type="HAMAP" id="MF_00503">
    <property type="entry name" value="Ribosomal_bL9"/>
    <property type="match status" value="1"/>
</dbReference>
<sequence length="176" mass="19368">MQIILKKDVENLGLEFDTIDVKPGYARNFLLPKGYALLATPKNRAALAETLEARKEEEAKLVAAANKIVDQLKKTALVIETKVGAGDKLFGSINNANISEELSKKGIEIDKKYIKIPGNTIKRTGKFSAKVRLHREVEHDYSFDVISDAPPVVEKPKPAPAPKKAEVSEETTTEEA</sequence>
<dbReference type="SUPFAM" id="SSF55658">
    <property type="entry name" value="L9 N-domain-like"/>
    <property type="match status" value="1"/>
</dbReference>
<dbReference type="InterPro" id="IPR036791">
    <property type="entry name" value="Ribosomal_bL9_C_sf"/>
</dbReference>
<dbReference type="GO" id="GO:0019843">
    <property type="term" value="F:rRNA binding"/>
    <property type="evidence" value="ECO:0007669"/>
    <property type="project" value="UniProtKB-UniRule"/>
</dbReference>
<evidence type="ECO:0000256" key="6">
    <source>
        <dbReference type="ARBA" id="ARBA00035292"/>
    </source>
</evidence>
<dbReference type="InterPro" id="IPR020069">
    <property type="entry name" value="Ribosomal_bL9_C"/>
</dbReference>
<evidence type="ECO:0000259" key="9">
    <source>
        <dbReference type="PROSITE" id="PS00651"/>
    </source>
</evidence>
<evidence type="ECO:0000256" key="3">
    <source>
        <dbReference type="ARBA" id="ARBA00022884"/>
    </source>
</evidence>
<dbReference type="EMBL" id="FNUS01000007">
    <property type="protein sequence ID" value="SEG56888.1"/>
    <property type="molecule type" value="Genomic_DNA"/>
</dbReference>
<keyword evidence="5 7" id="KW-0687">Ribonucleoprotein</keyword>
<dbReference type="PANTHER" id="PTHR21368">
    <property type="entry name" value="50S RIBOSOMAL PROTEIN L9"/>
    <property type="match status" value="1"/>
</dbReference>
<evidence type="ECO:0000313" key="11">
    <source>
        <dbReference type="Proteomes" id="UP000236738"/>
    </source>
</evidence>
<dbReference type="GO" id="GO:0006412">
    <property type="term" value="P:translation"/>
    <property type="evidence" value="ECO:0007669"/>
    <property type="project" value="UniProtKB-UniRule"/>
</dbReference>
<keyword evidence="3 7" id="KW-0694">RNA-binding</keyword>
<accession>A0A1H6B7V6</accession>
<organism evidence="10 11">
    <name type="scientific">Halpernia humi</name>
    <dbReference type="NCBI Taxonomy" id="493375"/>
    <lineage>
        <taxon>Bacteria</taxon>
        <taxon>Pseudomonadati</taxon>
        <taxon>Bacteroidota</taxon>
        <taxon>Flavobacteriia</taxon>
        <taxon>Flavobacteriales</taxon>
        <taxon>Weeksellaceae</taxon>
        <taxon>Chryseobacterium group</taxon>
        <taxon>Halpernia</taxon>
    </lineage>
</organism>
<evidence type="ECO:0000256" key="4">
    <source>
        <dbReference type="ARBA" id="ARBA00022980"/>
    </source>
</evidence>
<dbReference type="Proteomes" id="UP000236738">
    <property type="component" value="Unassembled WGS sequence"/>
</dbReference>
<dbReference type="Pfam" id="PF01281">
    <property type="entry name" value="Ribosomal_L9_N"/>
    <property type="match status" value="1"/>
</dbReference>
<protein>
    <recommendedName>
        <fullName evidence="6 7">Large ribosomal subunit protein bL9</fullName>
    </recommendedName>
</protein>
<dbReference type="InterPro" id="IPR020594">
    <property type="entry name" value="Ribosomal_bL9_bac/chp"/>
</dbReference>
<dbReference type="PROSITE" id="PS00651">
    <property type="entry name" value="RIBOSOMAL_L9"/>
    <property type="match status" value="1"/>
</dbReference>
<gene>
    <name evidence="7" type="primary">rplI</name>
    <name evidence="10" type="ORF">SAMN05421847_2786</name>
</gene>
<dbReference type="SUPFAM" id="SSF55653">
    <property type="entry name" value="Ribosomal protein L9 C-domain"/>
    <property type="match status" value="1"/>
</dbReference>
<keyword evidence="4 7" id="KW-0689">Ribosomal protein</keyword>
<evidence type="ECO:0000256" key="1">
    <source>
        <dbReference type="ARBA" id="ARBA00010605"/>
    </source>
</evidence>
<dbReference type="Pfam" id="PF03948">
    <property type="entry name" value="Ribosomal_L9_C"/>
    <property type="match status" value="1"/>
</dbReference>
<name>A0A1H6B7V6_9FLAO</name>
<dbReference type="Gene3D" id="3.10.430.100">
    <property type="entry name" value="Ribosomal protein L9, C-terminal domain"/>
    <property type="match status" value="1"/>
</dbReference>
<proteinExistence type="inferred from homology"/>
<evidence type="ECO:0000256" key="2">
    <source>
        <dbReference type="ARBA" id="ARBA00022730"/>
    </source>
</evidence>
<comment type="similarity">
    <text evidence="1 7">Belongs to the bacterial ribosomal protein bL9 family.</text>
</comment>
<reference evidence="11" key="1">
    <citation type="submission" date="2016-10" db="EMBL/GenBank/DDBJ databases">
        <authorList>
            <person name="Varghese N."/>
            <person name="Submissions S."/>
        </authorList>
    </citation>
    <scope>NUCLEOTIDE SEQUENCE [LARGE SCALE GENOMIC DNA]</scope>
    <source>
        <strain evidence="11">DSM 21580</strain>
    </source>
</reference>
<comment type="function">
    <text evidence="7">Binds to the 23S rRNA.</text>
</comment>